<reference evidence="2 3" key="1">
    <citation type="submission" date="2018-06" db="EMBL/GenBank/DDBJ databases">
        <title>Genomic Encyclopedia of Archaeal and Bacterial Type Strains, Phase II (KMG-II): from individual species to whole genera.</title>
        <authorList>
            <person name="Goeker M."/>
        </authorList>
    </citation>
    <scope>NUCLEOTIDE SEQUENCE [LARGE SCALE GENOMIC DNA]</scope>
    <source>
        <strain evidence="2 3">DSM 17205</strain>
    </source>
</reference>
<evidence type="ECO:0008006" key="4">
    <source>
        <dbReference type="Google" id="ProtNLM"/>
    </source>
</evidence>
<accession>A0ABX5Q254</accession>
<comment type="caution">
    <text evidence="2">The sequence shown here is derived from an EMBL/GenBank/DDBJ whole genome shotgun (WGS) entry which is preliminary data.</text>
</comment>
<keyword evidence="3" id="KW-1185">Reference proteome</keyword>
<feature type="transmembrane region" description="Helical" evidence="1">
    <location>
        <begin position="12"/>
        <end position="34"/>
    </location>
</feature>
<protein>
    <recommendedName>
        <fullName evidence="4">DUF2975 domain-containing protein</fullName>
    </recommendedName>
</protein>
<evidence type="ECO:0000313" key="2">
    <source>
        <dbReference type="EMBL" id="PZX43994.1"/>
    </source>
</evidence>
<feature type="transmembrane region" description="Helical" evidence="1">
    <location>
        <begin position="141"/>
        <end position="161"/>
    </location>
</feature>
<keyword evidence="1" id="KW-1133">Transmembrane helix</keyword>
<sequence length="179" mass="20508">MKISWLSTLRAIMTLVYFFAWLSAIGAPISIILFSSGVESAFESLGIKIYNVHWTFYGVLALSIIGYWLFLAMIHHLRKASYRITPYRFMDTRIERHFYYAGLFCVVGSLVTKVPAVIYKYTTMAIVKSNKILLNDVSIDFGFSFDSFMVILAFGIFLIIISKIIKQSILIQEENDLTI</sequence>
<keyword evidence="1" id="KW-0472">Membrane</keyword>
<gene>
    <name evidence="2" type="ORF">LX97_00999</name>
</gene>
<feature type="transmembrane region" description="Helical" evidence="1">
    <location>
        <begin position="98"/>
        <end position="121"/>
    </location>
</feature>
<evidence type="ECO:0000256" key="1">
    <source>
        <dbReference type="SAM" id="Phobius"/>
    </source>
</evidence>
<dbReference type="RefSeq" id="WP_015361829.1">
    <property type="nucleotide sequence ID" value="NZ_QKZR01000001.1"/>
</dbReference>
<dbReference type="Proteomes" id="UP000248584">
    <property type="component" value="Unassembled WGS sequence"/>
</dbReference>
<dbReference type="EMBL" id="QKZR01000001">
    <property type="protein sequence ID" value="PZX43994.1"/>
    <property type="molecule type" value="Genomic_DNA"/>
</dbReference>
<evidence type="ECO:0000313" key="3">
    <source>
        <dbReference type="Proteomes" id="UP000248584"/>
    </source>
</evidence>
<keyword evidence="1" id="KW-0812">Transmembrane</keyword>
<proteinExistence type="predicted"/>
<organism evidence="2 3">
    <name type="scientific">Nonlabens dokdonensis</name>
    <dbReference type="NCBI Taxonomy" id="328515"/>
    <lineage>
        <taxon>Bacteria</taxon>
        <taxon>Pseudomonadati</taxon>
        <taxon>Bacteroidota</taxon>
        <taxon>Flavobacteriia</taxon>
        <taxon>Flavobacteriales</taxon>
        <taxon>Flavobacteriaceae</taxon>
        <taxon>Nonlabens</taxon>
    </lineage>
</organism>
<feature type="transmembrane region" description="Helical" evidence="1">
    <location>
        <begin position="54"/>
        <end position="77"/>
    </location>
</feature>
<name>A0ABX5Q254_9FLAO</name>